<dbReference type="Gene3D" id="2.60.40.4390">
    <property type="match status" value="1"/>
</dbReference>
<reference evidence="2 3" key="1">
    <citation type="submission" date="2023-06" db="EMBL/GenBank/DDBJ databases">
        <title>Sporosarcina sp. nov., isolated from Korean tranditional fermented seafood 'Jeotgal'.</title>
        <authorList>
            <person name="Yang A.I."/>
            <person name="Shin N.-R."/>
        </authorList>
    </citation>
    <scope>NUCLEOTIDE SEQUENCE [LARGE SCALE GENOMIC DNA]</scope>
    <source>
        <strain evidence="2 3">T2O-4</strain>
    </source>
</reference>
<name>A0ABZ0L7A0_9BACL</name>
<evidence type="ECO:0000313" key="2">
    <source>
        <dbReference type="EMBL" id="WOV88049.1"/>
    </source>
</evidence>
<keyword evidence="1" id="KW-0732">Signal</keyword>
<dbReference type="Gene3D" id="2.60.40.1220">
    <property type="match status" value="6"/>
</dbReference>
<gene>
    <name evidence="2" type="ORF">QWT69_02700</name>
</gene>
<keyword evidence="3" id="KW-1185">Reference proteome</keyword>
<accession>A0ABZ0L7A0</accession>
<protein>
    <recommendedName>
        <fullName evidence="4">SbsA Ig-like domain-containing protein</fullName>
    </recommendedName>
</protein>
<evidence type="ECO:0000313" key="3">
    <source>
        <dbReference type="Proteomes" id="UP001303902"/>
    </source>
</evidence>
<dbReference type="EMBL" id="CP129118">
    <property type="protein sequence ID" value="WOV88049.1"/>
    <property type="molecule type" value="Genomic_DNA"/>
</dbReference>
<proteinExistence type="predicted"/>
<dbReference type="RefSeq" id="WP_317968721.1">
    <property type="nucleotide sequence ID" value="NZ_CP129118.1"/>
</dbReference>
<dbReference type="Proteomes" id="UP001303902">
    <property type="component" value="Chromosome"/>
</dbReference>
<evidence type="ECO:0008006" key="4">
    <source>
        <dbReference type="Google" id="ProtNLM"/>
    </source>
</evidence>
<dbReference type="InterPro" id="IPR014755">
    <property type="entry name" value="Cu-Rt/internalin_Ig-like"/>
</dbReference>
<evidence type="ECO:0000256" key="1">
    <source>
        <dbReference type="ARBA" id="ARBA00022729"/>
    </source>
</evidence>
<organism evidence="2 3">
    <name type="scientific">Sporosarcina oncorhynchi</name>
    <dbReference type="NCBI Taxonomy" id="3056444"/>
    <lineage>
        <taxon>Bacteria</taxon>
        <taxon>Bacillati</taxon>
        <taxon>Bacillota</taxon>
        <taxon>Bacilli</taxon>
        <taxon>Bacillales</taxon>
        <taxon>Caryophanaceae</taxon>
        <taxon>Sporosarcina</taxon>
    </lineage>
</organism>
<sequence length="963" mass="100949">MKPLFYGGGIGTESATNLKEVVVAFDGTVDEDTATDKANYALKSGKAIKSVAISADQKSVTVTLEGTLTNNKTEAISVSNVKAGDVTINEKNVEFNVSDNKLPEVTEIKSLGTKSVKVSFTEPVTDLQQSNFTLDGKAFFGRIDMGAGNKSAILTPFSTSALAVGDHTLTVSGVKDFAGFVSLNSTHDFTVVEDKVAPTIVEATATLESVTITFSEDVDASTVSASKVYWKSGDSKKTATGTPEALADNKYKFTFSTSNPDNSLPTGKVDIFVEGVKDYSGNEIAKDTKVSVTPEIDQTRPEVRKVTATSATEFTVTFSKALDSTSAQAVGNYVVTDKNGKVISVKDATLSADKKSVHVELYTSLSVGENSLTVKNVKDATKLKNTMLDFTGKIVRGDQTGPKFDSKVVNPTNLRVVLKFNEKMDVATLADYSNYLVTINGTLQTLTADMADIAITQDGTAVIISFVETFNGKKVVFTSSESPNTNEVNINKLTVLGVKDAAGNLLQEFTNVGTDNEVPITNQATELKLVKIDSDYDAVAELVDRRTVKVKFSTGINSASSAAFTTASGPTISSIDVDGTSIVTLKFNSNIDTDGNNLALRVNYAGLEDIAGNKGATSNVAITKGDDLLDSVAPVLDGDPVFTADGKIKLTFSEALTTTTNVGELLNSEVSVVRISDNKKLDIRNGYSVAVADGSKDIVIELKDADAREAKTAYRVSVDGAKYITDKSVLNNPIANFSVTTDKVDPAANITGSLAHTTPGVATNPGTPEVLGEDTVTFANEFKANDTVTIDGEVLTLTADAADGTEAAAAVKTLVEAHATLKEKYTVTANAAVLTFKEKTGKADGVALTATKSSAAGTVSATSVTTGVKGVAETPGTAQVETLTVSGTTNADGSIKVKFNDGTEVEKTVAVKAGDTKTQVATKIANAFADLAGWTVTSTEDKVVFTANPIAAHKDNVTVTVTK</sequence>